<dbReference type="InterPro" id="IPR007710">
    <property type="entry name" value="Nucleoside_deoxyribTrfase"/>
</dbReference>
<proteinExistence type="predicted"/>
<name>A0ABX7MNK4_9GAMM</name>
<gene>
    <name evidence="1" type="ORF">LPB19_11675</name>
</gene>
<dbReference type="SUPFAM" id="SSF52309">
    <property type="entry name" value="N-(deoxy)ribosyltransferase-like"/>
    <property type="match status" value="1"/>
</dbReference>
<protein>
    <submittedName>
        <fullName evidence="1">Nucleoside 2-deoxyribosyltransferase</fullName>
    </submittedName>
</protein>
<organism evidence="1 2">
    <name type="scientific">Marinobacter salinisoli</name>
    <dbReference type="NCBI Taxonomy" id="2769486"/>
    <lineage>
        <taxon>Bacteria</taxon>
        <taxon>Pseudomonadati</taxon>
        <taxon>Pseudomonadota</taxon>
        <taxon>Gammaproteobacteria</taxon>
        <taxon>Pseudomonadales</taxon>
        <taxon>Marinobacteraceae</taxon>
        <taxon>Marinobacter</taxon>
    </lineage>
</organism>
<reference evidence="1 2" key="1">
    <citation type="submission" date="2021-03" db="EMBL/GenBank/DDBJ databases">
        <title>Genome sequencing of Marinobacter sp. LPB0319.</title>
        <authorList>
            <person name="Kim J."/>
        </authorList>
    </citation>
    <scope>NUCLEOTIDE SEQUENCE [LARGE SCALE GENOMIC DNA]</scope>
    <source>
        <strain evidence="1 2">LPB0319</strain>
    </source>
</reference>
<dbReference type="Gene3D" id="3.40.50.450">
    <property type="match status" value="1"/>
</dbReference>
<dbReference type="EMBL" id="CP071247">
    <property type="protein sequence ID" value="QSP93855.1"/>
    <property type="molecule type" value="Genomic_DNA"/>
</dbReference>
<dbReference type="RefSeq" id="WP_206643077.1">
    <property type="nucleotide sequence ID" value="NZ_CP071247.1"/>
</dbReference>
<dbReference type="Proteomes" id="UP000663555">
    <property type="component" value="Chromosome"/>
</dbReference>
<evidence type="ECO:0000313" key="2">
    <source>
        <dbReference type="Proteomes" id="UP000663555"/>
    </source>
</evidence>
<evidence type="ECO:0000313" key="1">
    <source>
        <dbReference type="EMBL" id="QSP93855.1"/>
    </source>
</evidence>
<dbReference type="PANTHER" id="PTHR15364">
    <property type="entry name" value="2'-DEOXYNUCLEOSIDE 5'-PHOSPHATE N-HYDROLASE 1"/>
    <property type="match status" value="1"/>
</dbReference>
<sequence>MTAHHPKRIYLAGPEVFFPADAHKTILAHKLSLLRDAGLEGVDPLDTTINFPPDESLKERGFRIYRANRDLMDNCHGVIANLTPFRGISADPGTVFEVGYMIGHGKPACGFTVDSRTYYRRAGATEFDDDGLTIENFDLEDNLMISCSIVESGGVVATGDTEAPEHAFFCAKAFMRCVQTLAEHLS</sequence>
<accession>A0ABX7MNK4</accession>
<dbReference type="PANTHER" id="PTHR15364:SF0">
    <property type="entry name" value="2'-DEOXYNUCLEOSIDE 5'-PHOSPHATE N-HYDROLASE 1"/>
    <property type="match status" value="1"/>
</dbReference>
<dbReference type="Pfam" id="PF05014">
    <property type="entry name" value="Nuc_deoxyrib_tr"/>
    <property type="match status" value="1"/>
</dbReference>
<dbReference type="InterPro" id="IPR051239">
    <property type="entry name" value="2'-dNMP_N-hydrolase"/>
</dbReference>
<keyword evidence="2" id="KW-1185">Reference proteome</keyword>